<feature type="transmembrane region" description="Helical" evidence="5">
    <location>
        <begin position="464"/>
        <end position="489"/>
    </location>
</feature>
<feature type="transmembrane region" description="Helical" evidence="5">
    <location>
        <begin position="74"/>
        <end position="93"/>
    </location>
</feature>
<dbReference type="Gene3D" id="1.20.1250.20">
    <property type="entry name" value="MFS general substrate transporter like domains"/>
    <property type="match status" value="1"/>
</dbReference>
<organism evidence="7 8">
    <name type="scientific">Orchesella dallaii</name>
    <dbReference type="NCBI Taxonomy" id="48710"/>
    <lineage>
        <taxon>Eukaryota</taxon>
        <taxon>Metazoa</taxon>
        <taxon>Ecdysozoa</taxon>
        <taxon>Arthropoda</taxon>
        <taxon>Hexapoda</taxon>
        <taxon>Collembola</taxon>
        <taxon>Entomobryomorpha</taxon>
        <taxon>Entomobryoidea</taxon>
        <taxon>Orchesellidae</taxon>
        <taxon>Orchesellinae</taxon>
        <taxon>Orchesella</taxon>
    </lineage>
</organism>
<evidence type="ECO:0000313" key="8">
    <source>
        <dbReference type="Proteomes" id="UP001642540"/>
    </source>
</evidence>
<reference evidence="7 8" key="1">
    <citation type="submission" date="2024-08" db="EMBL/GenBank/DDBJ databases">
        <authorList>
            <person name="Cucini C."/>
            <person name="Frati F."/>
        </authorList>
    </citation>
    <scope>NUCLEOTIDE SEQUENCE [LARGE SCALE GENOMIC DNA]</scope>
</reference>
<dbReference type="EMBL" id="CAXLJM020000036">
    <property type="protein sequence ID" value="CAL8104639.1"/>
    <property type="molecule type" value="Genomic_DNA"/>
</dbReference>
<dbReference type="InterPro" id="IPR020846">
    <property type="entry name" value="MFS_dom"/>
</dbReference>
<dbReference type="InterPro" id="IPR050549">
    <property type="entry name" value="MFS_Trehalose_Transporter"/>
</dbReference>
<accession>A0ABP1QN35</accession>
<evidence type="ECO:0000259" key="6">
    <source>
        <dbReference type="PROSITE" id="PS50850"/>
    </source>
</evidence>
<evidence type="ECO:0000313" key="7">
    <source>
        <dbReference type="EMBL" id="CAL8104639.1"/>
    </source>
</evidence>
<dbReference type="PRINTS" id="PR00171">
    <property type="entry name" value="SUGRTRNSPORT"/>
</dbReference>
<gene>
    <name evidence="7" type="ORF">ODALV1_LOCUS11810</name>
</gene>
<feature type="transmembrane region" description="Helical" evidence="5">
    <location>
        <begin position="189"/>
        <end position="207"/>
    </location>
</feature>
<name>A0ABP1QN35_9HEXA</name>
<dbReference type="Proteomes" id="UP001642540">
    <property type="component" value="Unassembled WGS sequence"/>
</dbReference>
<dbReference type="PANTHER" id="PTHR48021">
    <property type="match status" value="1"/>
</dbReference>
<keyword evidence="3 5" id="KW-1133">Transmembrane helix</keyword>
<evidence type="ECO:0000256" key="4">
    <source>
        <dbReference type="ARBA" id="ARBA00023136"/>
    </source>
</evidence>
<evidence type="ECO:0000256" key="1">
    <source>
        <dbReference type="ARBA" id="ARBA00004141"/>
    </source>
</evidence>
<dbReference type="InterPro" id="IPR003663">
    <property type="entry name" value="Sugar/inositol_transpt"/>
</dbReference>
<keyword evidence="2 5" id="KW-0812">Transmembrane</keyword>
<feature type="transmembrane region" description="Helical" evidence="5">
    <location>
        <begin position="105"/>
        <end position="123"/>
    </location>
</feature>
<feature type="transmembrane region" description="Helical" evidence="5">
    <location>
        <begin position="360"/>
        <end position="381"/>
    </location>
</feature>
<dbReference type="PANTHER" id="PTHR48021:SF1">
    <property type="entry name" value="GH07001P-RELATED"/>
    <property type="match status" value="1"/>
</dbReference>
<evidence type="ECO:0000256" key="3">
    <source>
        <dbReference type="ARBA" id="ARBA00022989"/>
    </source>
</evidence>
<protein>
    <recommendedName>
        <fullName evidence="6">Major facilitator superfamily (MFS) profile domain-containing protein</fullName>
    </recommendedName>
</protein>
<feature type="transmembrane region" description="Helical" evidence="5">
    <location>
        <begin position="333"/>
        <end position="353"/>
    </location>
</feature>
<proteinExistence type="predicted"/>
<feature type="transmembrane region" description="Helical" evidence="5">
    <location>
        <begin position="429"/>
        <end position="452"/>
    </location>
</feature>
<feature type="transmembrane region" description="Helical" evidence="5">
    <location>
        <begin position="32"/>
        <end position="54"/>
    </location>
</feature>
<sequence>MNPNCIIKPFLPMSIVRYTIPEKQPGYPWMELYGTLVAALSFFCGGAVQSYTSGAIVSIQNDVTANITLTHSDISWIASTPPLAALFGTILSGPIMENLGRRRTITLLAFPLIIGWLIIGTAVNFRMILLGRFTTGISLGMAKASAPIYVSETARAQHRGKLGYFPPIMSALGVLMGCILGSIVQWKQLALLMTLFPIFLFVSSLFLPESPHWLIKMNQEDKAFQSLKRLRHWRGNNNDDLRIYKEIHEIRETIEESTAVSPHDEKVPLLHVLEEKEVRFPAMLVFSLMIFQQFSGVSAVIYYLKMILNHGDGTSNQLAIPPGKAPPPHGNDIRPAILGLVHFLAFFISLPLVDRVGRKFLLKVSGILMALSHLMLATYLYKYVPSDTSVSGIPQGSSSANMVAVAVSNETISGIQSGAALVAEPIHSWIPLLSLCAYIASFSLASPIPFILMSEIFGANVRSYMASAATLVASIASFIVVEMFPVLMYGVSPTFTFALFAFLSIQSTLVAFIMPETKGKTLAEIEHLFKAPRDFKGKIKETIEVPCEQVSVISGTSMALCNYSFDVKKSNNENERMAPVGWSSKISGKWGSNVIIETSPEQI</sequence>
<keyword evidence="4 5" id="KW-0472">Membrane</keyword>
<feature type="transmembrane region" description="Helical" evidence="5">
    <location>
        <begin position="129"/>
        <end position="150"/>
    </location>
</feature>
<dbReference type="PROSITE" id="PS00216">
    <property type="entry name" value="SUGAR_TRANSPORT_1"/>
    <property type="match status" value="2"/>
</dbReference>
<dbReference type="PROSITE" id="PS50850">
    <property type="entry name" value="MFS"/>
    <property type="match status" value="1"/>
</dbReference>
<feature type="domain" description="Major facilitator superfamily (MFS) profile" evidence="6">
    <location>
        <begin position="34"/>
        <end position="519"/>
    </location>
</feature>
<evidence type="ECO:0000256" key="2">
    <source>
        <dbReference type="ARBA" id="ARBA00022692"/>
    </source>
</evidence>
<keyword evidence="8" id="KW-1185">Reference proteome</keyword>
<comment type="caution">
    <text evidence="7">The sequence shown here is derived from an EMBL/GenBank/DDBJ whole genome shotgun (WGS) entry which is preliminary data.</text>
</comment>
<dbReference type="SUPFAM" id="SSF103473">
    <property type="entry name" value="MFS general substrate transporter"/>
    <property type="match status" value="1"/>
</dbReference>
<evidence type="ECO:0000256" key="5">
    <source>
        <dbReference type="SAM" id="Phobius"/>
    </source>
</evidence>
<dbReference type="InterPro" id="IPR005829">
    <property type="entry name" value="Sugar_transporter_CS"/>
</dbReference>
<comment type="subcellular location">
    <subcellularLocation>
        <location evidence="1">Membrane</location>
        <topology evidence="1">Multi-pass membrane protein</topology>
    </subcellularLocation>
</comment>
<feature type="transmembrane region" description="Helical" evidence="5">
    <location>
        <begin position="283"/>
        <end position="304"/>
    </location>
</feature>
<dbReference type="Pfam" id="PF00083">
    <property type="entry name" value="Sugar_tr"/>
    <property type="match status" value="1"/>
</dbReference>
<feature type="transmembrane region" description="Helical" evidence="5">
    <location>
        <begin position="495"/>
        <end position="514"/>
    </location>
</feature>
<dbReference type="InterPro" id="IPR005828">
    <property type="entry name" value="MFS_sugar_transport-like"/>
</dbReference>
<feature type="transmembrane region" description="Helical" evidence="5">
    <location>
        <begin position="162"/>
        <end position="183"/>
    </location>
</feature>
<dbReference type="InterPro" id="IPR036259">
    <property type="entry name" value="MFS_trans_sf"/>
</dbReference>